<dbReference type="RefSeq" id="XP_007805765.1">
    <property type="nucleotide sequence ID" value="XM_007807574.1"/>
</dbReference>
<feature type="compositionally biased region" description="Polar residues" evidence="1">
    <location>
        <begin position="1"/>
        <end position="12"/>
    </location>
</feature>
<keyword evidence="2" id="KW-0472">Membrane</keyword>
<dbReference type="Gene3D" id="3.40.50.1820">
    <property type="entry name" value="alpha/beta hydrolase"/>
    <property type="match status" value="1"/>
</dbReference>
<feature type="transmembrane region" description="Helical" evidence="2">
    <location>
        <begin position="81"/>
        <end position="102"/>
    </location>
</feature>
<evidence type="ECO:0008006" key="5">
    <source>
        <dbReference type="Google" id="ProtNLM"/>
    </source>
</evidence>
<organism evidence="3 4">
    <name type="scientific">Endocarpon pusillum (strain Z07020 / HMAS-L-300199)</name>
    <name type="common">Lichen-forming fungus</name>
    <dbReference type="NCBI Taxonomy" id="1263415"/>
    <lineage>
        <taxon>Eukaryota</taxon>
        <taxon>Fungi</taxon>
        <taxon>Dikarya</taxon>
        <taxon>Ascomycota</taxon>
        <taxon>Pezizomycotina</taxon>
        <taxon>Eurotiomycetes</taxon>
        <taxon>Chaetothyriomycetidae</taxon>
        <taxon>Verrucariales</taxon>
        <taxon>Verrucariaceae</taxon>
        <taxon>Endocarpon</taxon>
    </lineage>
</organism>
<feature type="compositionally biased region" description="Basic and acidic residues" evidence="1">
    <location>
        <begin position="39"/>
        <end position="48"/>
    </location>
</feature>
<dbReference type="Pfam" id="PF10329">
    <property type="entry name" value="DUF2417"/>
    <property type="match status" value="1"/>
</dbReference>
<accession>U1HI34</accession>
<evidence type="ECO:0000256" key="1">
    <source>
        <dbReference type="SAM" id="MobiDB-lite"/>
    </source>
</evidence>
<dbReference type="InterPro" id="IPR019431">
    <property type="entry name" value="DUF2417"/>
</dbReference>
<keyword evidence="4" id="KW-1185">Reference proteome</keyword>
<feature type="transmembrane region" description="Helical" evidence="2">
    <location>
        <begin position="171"/>
        <end position="189"/>
    </location>
</feature>
<feature type="transmembrane region" description="Helical" evidence="2">
    <location>
        <begin position="218"/>
        <end position="244"/>
    </location>
</feature>
<dbReference type="OMA" id="ISRYCYW"/>
<evidence type="ECO:0000313" key="4">
    <source>
        <dbReference type="Proteomes" id="UP000019373"/>
    </source>
</evidence>
<feature type="transmembrane region" description="Helical" evidence="2">
    <location>
        <begin position="143"/>
        <end position="165"/>
    </location>
</feature>
<dbReference type="EMBL" id="KE721515">
    <property type="protein sequence ID" value="ERF68539.1"/>
    <property type="molecule type" value="Genomic_DNA"/>
</dbReference>
<dbReference type="eggNOG" id="ENOG502QQW9">
    <property type="taxonomic scope" value="Eukaryota"/>
</dbReference>
<dbReference type="AlphaFoldDB" id="U1HI34"/>
<reference evidence="4" key="1">
    <citation type="journal article" date="2014" name="BMC Genomics">
        <title>Genome characteristics reveal the impact of lichenization on lichen-forming fungus Endocarpon pusillum Hedwig (Verrucariales, Ascomycota).</title>
        <authorList>
            <person name="Wang Y.-Y."/>
            <person name="Liu B."/>
            <person name="Zhang X.-Y."/>
            <person name="Zhou Q.-M."/>
            <person name="Zhang T."/>
            <person name="Li H."/>
            <person name="Yu Y.-F."/>
            <person name="Zhang X.-L."/>
            <person name="Hao X.-Y."/>
            <person name="Wang M."/>
            <person name="Wang L."/>
            <person name="Wei J.-C."/>
        </authorList>
    </citation>
    <scope>NUCLEOTIDE SEQUENCE [LARGE SCALE GENOMIC DNA]</scope>
    <source>
        <strain evidence="4">Z07020 / HMAS-L-300199</strain>
    </source>
</reference>
<dbReference type="Proteomes" id="UP000019373">
    <property type="component" value="Unassembled WGS sequence"/>
</dbReference>
<sequence length="557" mass="61879">MVTLWGSKQNGEQGEDDSSPNPPGSSDGEHSRPNTRSRHQGDPDERTRLLPPPPGHGGYLSPDDPAVTPYNLWSVRALRHLTVIFTIITFLWWVLLFISIFASPPSMNSRGSGYFDISYALLTIGNLLVALIFFSIPSTPMSVLGMVVGVMLLINMILILAVSRLRAEEGWVGTASVIWAALMSLYCVLTNKTVRWGKKEEEERLTGREETRRSLREWCAVLTASVIMVVLVAVTVLLTATLILRARDATLAPPGERYFVDGDKYQVHVACVGDRRYDDQGEAIPTVLVEGGEEPTEGSGLEDFIYNARVNGTIARYCYWDRPGLAFSENAPSPHSAGMSIDAISEALAIAGEDGPWILVSAGIGGIYSRIFSSRHVRDVQGIFLIDTLHEDFLHRVGSPTRGFFLWAWGMISPLGLDRIPAAVFKGRTREDRVYGPSSYQSGKYLKAKLQENLVAESFTKSEIMSARRIQPPDTPLVVVSSGVMMKKDKEWEKKQEDLTKITDNLLAYDVVSGAPHEVWRTLKGREVLEQRLGELFNPKKSNTTVKTAWKLKPRQD</sequence>
<protein>
    <recommendedName>
        <fullName evidence="5">Mitochondrial integral membrane protein</fullName>
    </recommendedName>
</protein>
<dbReference type="HOGENOM" id="CLU_028296_1_0_1"/>
<keyword evidence="2" id="KW-0812">Transmembrane</keyword>
<dbReference type="InterPro" id="IPR029058">
    <property type="entry name" value="AB_hydrolase_fold"/>
</dbReference>
<dbReference type="SUPFAM" id="SSF53474">
    <property type="entry name" value="alpha/beta-Hydrolases"/>
    <property type="match status" value="1"/>
</dbReference>
<gene>
    <name evidence="3" type="ORF">EPUS_04637</name>
</gene>
<evidence type="ECO:0000256" key="2">
    <source>
        <dbReference type="SAM" id="Phobius"/>
    </source>
</evidence>
<dbReference type="OrthoDB" id="164921at2759"/>
<proteinExistence type="predicted"/>
<keyword evidence="2" id="KW-1133">Transmembrane helix</keyword>
<name>U1HI34_ENDPU</name>
<evidence type="ECO:0000313" key="3">
    <source>
        <dbReference type="EMBL" id="ERF68539.1"/>
    </source>
</evidence>
<feature type="region of interest" description="Disordered" evidence="1">
    <location>
        <begin position="1"/>
        <end position="61"/>
    </location>
</feature>
<feature type="transmembrane region" description="Helical" evidence="2">
    <location>
        <begin position="117"/>
        <end position="136"/>
    </location>
</feature>
<dbReference type="GeneID" id="19239592"/>